<dbReference type="PROSITE" id="PS50931">
    <property type="entry name" value="HTH_LYSR"/>
    <property type="match status" value="1"/>
</dbReference>
<dbReference type="AlphaFoldDB" id="A0A4Q7NIZ2"/>
<dbReference type="Pfam" id="PF03466">
    <property type="entry name" value="LysR_substrate"/>
    <property type="match status" value="1"/>
</dbReference>
<gene>
    <name evidence="6" type="ORF">EV675_0869</name>
</gene>
<dbReference type="PANTHER" id="PTHR30419">
    <property type="entry name" value="HTH-TYPE TRANSCRIPTIONAL REGULATOR YBHD"/>
    <property type="match status" value="1"/>
</dbReference>
<dbReference type="OrthoDB" id="8816280at2"/>
<keyword evidence="3 6" id="KW-0238">DNA-binding</keyword>
<dbReference type="Gene3D" id="3.40.190.290">
    <property type="match status" value="1"/>
</dbReference>
<dbReference type="PANTHER" id="PTHR30419:SF8">
    <property type="entry name" value="NITROGEN ASSIMILATION TRANSCRIPTIONAL ACTIVATOR-RELATED"/>
    <property type="match status" value="1"/>
</dbReference>
<dbReference type="GO" id="GO:0003700">
    <property type="term" value="F:DNA-binding transcription factor activity"/>
    <property type="evidence" value="ECO:0007669"/>
    <property type="project" value="InterPro"/>
</dbReference>
<dbReference type="InterPro" id="IPR005119">
    <property type="entry name" value="LysR_subst-bd"/>
</dbReference>
<dbReference type="InterPro" id="IPR050950">
    <property type="entry name" value="HTH-type_LysR_regulators"/>
</dbReference>
<reference evidence="6 7" key="1">
    <citation type="submission" date="2019-02" db="EMBL/GenBank/DDBJ databases">
        <title>Genomic Encyclopedia of Type Strains, Phase IV (KMG-IV): sequencing the most valuable type-strain genomes for metagenomic binning, comparative biology and taxonomic classification.</title>
        <authorList>
            <person name="Goeker M."/>
        </authorList>
    </citation>
    <scope>NUCLEOTIDE SEQUENCE [LARGE SCALE GENOMIC DNA]</scope>
    <source>
        <strain evidence="6 7">K24</strain>
    </source>
</reference>
<accession>A0A4Q7NIZ2</accession>
<dbReference type="EMBL" id="SGXC01000001">
    <property type="protein sequence ID" value="RZS84848.1"/>
    <property type="molecule type" value="Genomic_DNA"/>
</dbReference>
<evidence type="ECO:0000259" key="5">
    <source>
        <dbReference type="PROSITE" id="PS50931"/>
    </source>
</evidence>
<name>A0A4Q7NIZ2_9BURK</name>
<dbReference type="GO" id="GO:0003677">
    <property type="term" value="F:DNA binding"/>
    <property type="evidence" value="ECO:0007669"/>
    <property type="project" value="UniProtKB-KW"/>
</dbReference>
<dbReference type="SUPFAM" id="SSF46785">
    <property type="entry name" value="Winged helix' DNA-binding domain"/>
    <property type="match status" value="1"/>
</dbReference>
<protein>
    <submittedName>
        <fullName evidence="6">DNA-binding transcriptional LysR family regulator</fullName>
    </submittedName>
</protein>
<evidence type="ECO:0000256" key="3">
    <source>
        <dbReference type="ARBA" id="ARBA00023125"/>
    </source>
</evidence>
<evidence type="ECO:0000256" key="2">
    <source>
        <dbReference type="ARBA" id="ARBA00023015"/>
    </source>
</evidence>
<dbReference type="SUPFAM" id="SSF53850">
    <property type="entry name" value="Periplasmic binding protein-like II"/>
    <property type="match status" value="1"/>
</dbReference>
<dbReference type="InterPro" id="IPR000847">
    <property type="entry name" value="LysR_HTH_N"/>
</dbReference>
<comment type="similarity">
    <text evidence="1">Belongs to the LysR transcriptional regulatory family.</text>
</comment>
<organism evidence="6 7">
    <name type="scientific">Pigmentiphaga kullae</name>
    <dbReference type="NCBI Taxonomy" id="151784"/>
    <lineage>
        <taxon>Bacteria</taxon>
        <taxon>Pseudomonadati</taxon>
        <taxon>Pseudomonadota</taxon>
        <taxon>Betaproteobacteria</taxon>
        <taxon>Burkholderiales</taxon>
        <taxon>Alcaligenaceae</taxon>
        <taxon>Pigmentiphaga</taxon>
    </lineage>
</organism>
<keyword evidence="2" id="KW-0805">Transcription regulation</keyword>
<evidence type="ECO:0000256" key="4">
    <source>
        <dbReference type="ARBA" id="ARBA00023163"/>
    </source>
</evidence>
<feature type="domain" description="HTH lysR-type" evidence="5">
    <location>
        <begin position="17"/>
        <end position="72"/>
    </location>
</feature>
<evidence type="ECO:0000313" key="6">
    <source>
        <dbReference type="EMBL" id="RZS84848.1"/>
    </source>
</evidence>
<proteinExistence type="inferred from homology"/>
<dbReference type="Pfam" id="PF00126">
    <property type="entry name" value="HTH_1"/>
    <property type="match status" value="1"/>
</dbReference>
<dbReference type="InterPro" id="IPR036388">
    <property type="entry name" value="WH-like_DNA-bd_sf"/>
</dbReference>
<dbReference type="GO" id="GO:0005829">
    <property type="term" value="C:cytosol"/>
    <property type="evidence" value="ECO:0007669"/>
    <property type="project" value="TreeGrafter"/>
</dbReference>
<keyword evidence="7" id="KW-1185">Reference proteome</keyword>
<sequence>MISANLMFNRLMGKARLRQLQIITSVAELGSLQKAADAVGLSQPATTHALAEIEELLGVRLFFRQTRGMAPTDEGRALIPLVRSALDAIKVGTTTVASTINSRGGVVRVGSISAGVSAIITDALPDFVDANPDIVTRVQEAEALRLPALLSEGRIDLAICREPANLALNARFQPVLEDRLIVVAGPSHPLANKGRVGIEALVDQTWAQPPSDVQTVQIFSEIWEATGDRPRLYPIDTRSIVLSFALIERRGLLDFMPRSVAHQMQRAGRVVEIDVAWPDPSLLALPPLGVLQLGNGGSPAVQKLIDFLARQWLADANPR</sequence>
<comment type="caution">
    <text evidence="6">The sequence shown here is derived from an EMBL/GenBank/DDBJ whole genome shotgun (WGS) entry which is preliminary data.</text>
</comment>
<evidence type="ECO:0000313" key="7">
    <source>
        <dbReference type="Proteomes" id="UP000292445"/>
    </source>
</evidence>
<dbReference type="Gene3D" id="1.10.10.10">
    <property type="entry name" value="Winged helix-like DNA-binding domain superfamily/Winged helix DNA-binding domain"/>
    <property type="match status" value="1"/>
</dbReference>
<dbReference type="PRINTS" id="PR00039">
    <property type="entry name" value="HTHLYSR"/>
</dbReference>
<evidence type="ECO:0000256" key="1">
    <source>
        <dbReference type="ARBA" id="ARBA00009437"/>
    </source>
</evidence>
<dbReference type="InterPro" id="IPR036390">
    <property type="entry name" value="WH_DNA-bd_sf"/>
</dbReference>
<dbReference type="Proteomes" id="UP000292445">
    <property type="component" value="Unassembled WGS sequence"/>
</dbReference>
<keyword evidence="4" id="KW-0804">Transcription</keyword>